<dbReference type="Proteomes" id="UP000183567">
    <property type="component" value="Unassembled WGS sequence"/>
</dbReference>
<proteinExistence type="predicted"/>
<evidence type="ECO:0000259" key="2">
    <source>
        <dbReference type="Pfam" id="PF25790"/>
    </source>
</evidence>
<accession>A0A1J8QUF8</accession>
<feature type="domain" description="BCD1 alpha/beta" evidence="2">
    <location>
        <begin position="239"/>
        <end position="421"/>
    </location>
</feature>
<evidence type="ECO:0000313" key="4">
    <source>
        <dbReference type="Proteomes" id="UP000183567"/>
    </source>
</evidence>
<evidence type="ECO:0000313" key="3">
    <source>
        <dbReference type="EMBL" id="OJA15300.1"/>
    </source>
</evidence>
<dbReference type="AlphaFoldDB" id="A0A1J8QUF8"/>
<dbReference type="PANTHER" id="PTHR31649:SF1">
    <property type="entry name" value="FARNESOIC ACID O-METHYL TRANSFERASE DOMAIN-CONTAINING PROTEIN"/>
    <property type="match status" value="1"/>
</dbReference>
<dbReference type="InterPro" id="IPR006616">
    <property type="entry name" value="DM9_repeat"/>
</dbReference>
<reference evidence="3 4" key="1">
    <citation type="submission" date="2016-03" db="EMBL/GenBank/DDBJ databases">
        <title>Comparative genomics of the ectomycorrhizal sister species Rhizopogon vinicolor and Rhizopogon vesiculosus (Basidiomycota: Boletales) reveals a divergence of the mating type B locus.</title>
        <authorList>
            <person name="Mujic A.B."/>
            <person name="Kuo A."/>
            <person name="Tritt A."/>
            <person name="Lipzen A."/>
            <person name="Chen C."/>
            <person name="Johnson J."/>
            <person name="Sharma A."/>
            <person name="Barry K."/>
            <person name="Grigoriev I.V."/>
            <person name="Spatafora J.W."/>
        </authorList>
    </citation>
    <scope>NUCLEOTIDE SEQUENCE [LARGE SCALE GENOMIC DNA]</scope>
    <source>
        <strain evidence="3 4">AM-OR11-056</strain>
    </source>
</reference>
<dbReference type="PANTHER" id="PTHR31649">
    <property type="entry name" value="AGAP009604-PA"/>
    <property type="match status" value="1"/>
</dbReference>
<feature type="compositionally biased region" description="Acidic residues" evidence="1">
    <location>
        <begin position="556"/>
        <end position="569"/>
    </location>
</feature>
<evidence type="ECO:0000256" key="1">
    <source>
        <dbReference type="SAM" id="MobiDB-lite"/>
    </source>
</evidence>
<sequence length="569" mass="62302">MTARPPSGFRIPLNFPADSAFPSPVYTREPPCRDADGTSPIFIGSAIFQRSVHPCKIAPHLSPPCHVPYGGSEVAHNGRYDLLPFDPETMEWVPTSFGRIPDMRDPVQGGYEENGAKLYHALARVQGTLVPGKTGEHLEGCNVAFGNGEHVVKEGYEIFGERNKAAYVQMNAYGWGTMMRDYCFLEEIGRNVSAWGGEIAREGFAAAGNGKAREMRGRGGARANGRGRGGRGGGSSKRDLLKAHLDTLDIEMDALPIGMQRRKVNQSTFDTKMQIALLTIEFKFYPGASSQPSSSAAPASYAILAHRNSIHSSIIDLLRRHVPQHTSSNKDHPKPRKENSCPDWVTSLVHLHPDDPEGFKVPHCYLPAQMDLTKIPYYPGIGMQTGPYYYRFCPSQTLRELLQGTHFAEFPTIHVYDPDSSTFVGHVLTKKGQLSLMSHDEHHDDVDRATKRRKLNAKAGRKAISGLIGEYGSDSESTSEEAATKQRRDELGALGGYAESENGDQGSGGEARTAEDDMASAASFSDDEVDVSELDPAILLELIKQAQGAADHDAEAVDWGDDWDEDITD</sequence>
<organism evidence="3 4">
    <name type="scientific">Rhizopogon vesiculosus</name>
    <dbReference type="NCBI Taxonomy" id="180088"/>
    <lineage>
        <taxon>Eukaryota</taxon>
        <taxon>Fungi</taxon>
        <taxon>Dikarya</taxon>
        <taxon>Basidiomycota</taxon>
        <taxon>Agaricomycotina</taxon>
        <taxon>Agaricomycetes</taxon>
        <taxon>Agaricomycetidae</taxon>
        <taxon>Boletales</taxon>
        <taxon>Suillineae</taxon>
        <taxon>Rhizopogonaceae</taxon>
        <taxon>Rhizopogon</taxon>
    </lineage>
</organism>
<dbReference type="EMBL" id="LVVM01003199">
    <property type="protein sequence ID" value="OJA15300.1"/>
    <property type="molecule type" value="Genomic_DNA"/>
</dbReference>
<dbReference type="InterPro" id="IPR057721">
    <property type="entry name" value="BCD1_alpha/beta"/>
</dbReference>
<feature type="region of interest" description="Disordered" evidence="1">
    <location>
        <begin position="495"/>
        <end position="530"/>
    </location>
</feature>
<protein>
    <recommendedName>
        <fullName evidence="2">BCD1 alpha/beta domain-containing protein</fullName>
    </recommendedName>
</protein>
<gene>
    <name evidence="3" type="ORF">AZE42_00936</name>
</gene>
<keyword evidence="4" id="KW-1185">Reference proteome</keyword>
<dbReference type="STRING" id="180088.A0A1J8QUF8"/>
<dbReference type="Pfam" id="PF11901">
    <property type="entry name" value="DM9"/>
    <property type="match status" value="1"/>
</dbReference>
<feature type="region of interest" description="Disordered" evidence="1">
    <location>
        <begin position="547"/>
        <end position="569"/>
    </location>
</feature>
<dbReference type="SMART" id="SM00696">
    <property type="entry name" value="DM9"/>
    <property type="match status" value="1"/>
</dbReference>
<dbReference type="Pfam" id="PF25790">
    <property type="entry name" value="BCD1"/>
    <property type="match status" value="1"/>
</dbReference>
<name>A0A1J8QUF8_9AGAM</name>
<feature type="region of interest" description="Disordered" evidence="1">
    <location>
        <begin position="211"/>
        <end position="238"/>
    </location>
</feature>
<feature type="compositionally biased region" description="Gly residues" evidence="1">
    <location>
        <begin position="218"/>
        <end position="235"/>
    </location>
</feature>
<dbReference type="OrthoDB" id="272357at2759"/>
<comment type="caution">
    <text evidence="3">The sequence shown here is derived from an EMBL/GenBank/DDBJ whole genome shotgun (WGS) entry which is preliminary data.</text>
</comment>